<dbReference type="EMBL" id="JBHSNQ010000089">
    <property type="protein sequence ID" value="MFC5542247.1"/>
    <property type="molecule type" value="Genomic_DNA"/>
</dbReference>
<feature type="non-terminal residue" evidence="1">
    <location>
        <position position="182"/>
    </location>
</feature>
<gene>
    <name evidence="1" type="ORF">ACFPOH_10760</name>
</gene>
<comment type="caution">
    <text evidence="1">The sequence shown here is derived from an EMBL/GenBank/DDBJ whole genome shotgun (WGS) entry which is preliminary data.</text>
</comment>
<feature type="non-terminal residue" evidence="1">
    <location>
        <position position="1"/>
    </location>
</feature>
<accession>A0ABW0RBU3</accession>
<proteinExistence type="predicted"/>
<dbReference type="RefSeq" id="WP_390309629.1">
    <property type="nucleotide sequence ID" value="NZ_JBHSNQ010000089.1"/>
</dbReference>
<evidence type="ECO:0008006" key="3">
    <source>
        <dbReference type="Google" id="ProtNLM"/>
    </source>
</evidence>
<evidence type="ECO:0000313" key="2">
    <source>
        <dbReference type="Proteomes" id="UP001595978"/>
    </source>
</evidence>
<protein>
    <recommendedName>
        <fullName evidence="3">Bro-N domain-containing protein</fullName>
    </recommendedName>
</protein>
<keyword evidence="2" id="KW-1185">Reference proteome</keyword>
<evidence type="ECO:0000313" key="1">
    <source>
        <dbReference type="EMBL" id="MFC5542247.1"/>
    </source>
</evidence>
<dbReference type="Proteomes" id="UP001595978">
    <property type="component" value="Unassembled WGS sequence"/>
</dbReference>
<name>A0ABW0RBU3_9BACL</name>
<sequence length="182" mass="20596">RYKHRLDKFSVVTKLTTTDGKAYDTILYTAKGVYEICRWSRQPKADAFFDFVYDVLEGLRKGDYQITPTTPKLTVVEGDEARKLELEARIRNAKTRQARLLVNVADKFKDILPKEQIQILIGNATELISDVPMLPKPEIPKTYTAGQIGAILGVSANKIGRIANKHGLKTDEYGIWVLDKSR</sequence>
<organism evidence="1 2">
    <name type="scientific">Ureibacillus suwonensis</name>
    <dbReference type="NCBI Taxonomy" id="313007"/>
    <lineage>
        <taxon>Bacteria</taxon>
        <taxon>Bacillati</taxon>
        <taxon>Bacillota</taxon>
        <taxon>Bacilli</taxon>
        <taxon>Bacillales</taxon>
        <taxon>Caryophanaceae</taxon>
        <taxon>Ureibacillus</taxon>
    </lineage>
</organism>
<reference evidence="2" key="1">
    <citation type="journal article" date="2019" name="Int. J. Syst. Evol. Microbiol.">
        <title>The Global Catalogue of Microorganisms (GCM) 10K type strain sequencing project: providing services to taxonomists for standard genome sequencing and annotation.</title>
        <authorList>
            <consortium name="The Broad Institute Genomics Platform"/>
            <consortium name="The Broad Institute Genome Sequencing Center for Infectious Disease"/>
            <person name="Wu L."/>
            <person name="Ma J."/>
        </authorList>
    </citation>
    <scope>NUCLEOTIDE SEQUENCE [LARGE SCALE GENOMIC DNA]</scope>
    <source>
        <strain evidence="2">CCUG 56331</strain>
    </source>
</reference>